<evidence type="ECO:0000256" key="2">
    <source>
        <dbReference type="ARBA" id="ARBA00004881"/>
    </source>
</evidence>
<evidence type="ECO:0000259" key="6">
    <source>
        <dbReference type="Pfam" id="PF04577"/>
    </source>
</evidence>
<comment type="caution">
    <text evidence="7">The sequence shown here is derived from an EMBL/GenBank/DDBJ whole genome shotgun (WGS) entry which is preliminary data.</text>
</comment>
<dbReference type="Proteomes" id="UP000092600">
    <property type="component" value="Unassembled WGS sequence"/>
</dbReference>
<accession>A0A199UV74</accession>
<comment type="pathway">
    <text evidence="2">Glycan metabolism.</text>
</comment>
<dbReference type="GO" id="GO:0016763">
    <property type="term" value="F:pentosyltransferase activity"/>
    <property type="evidence" value="ECO:0007669"/>
    <property type="project" value="UniProtKB-ARBA"/>
</dbReference>
<dbReference type="InterPro" id="IPR007657">
    <property type="entry name" value="Glycosyltransferase_61"/>
</dbReference>
<keyword evidence="5" id="KW-0325">Glycoprotein</keyword>
<dbReference type="AlphaFoldDB" id="A0A199UV74"/>
<reference evidence="7 8" key="1">
    <citation type="journal article" date="2016" name="DNA Res.">
        <title>The draft genome of MD-2 pineapple using hybrid error correction of long reads.</title>
        <authorList>
            <person name="Redwan R.M."/>
            <person name="Saidin A."/>
            <person name="Kumar S.V."/>
        </authorList>
    </citation>
    <scope>NUCLEOTIDE SEQUENCE [LARGE SCALE GENOMIC DNA]</scope>
    <source>
        <strain evidence="8">cv. MD2</strain>
        <tissue evidence="7">Leaf</tissue>
    </source>
</reference>
<evidence type="ECO:0000313" key="8">
    <source>
        <dbReference type="Proteomes" id="UP000092600"/>
    </source>
</evidence>
<dbReference type="InterPro" id="IPR049625">
    <property type="entry name" value="Glyco_transf_61_cat"/>
</dbReference>
<gene>
    <name evidence="7" type="ORF">ACMD2_13107</name>
</gene>
<evidence type="ECO:0000256" key="3">
    <source>
        <dbReference type="ARBA" id="ARBA00022676"/>
    </source>
</evidence>
<comment type="subcellular location">
    <subcellularLocation>
        <location evidence="1">Golgi apparatus membrane</location>
        <topology evidence="1">Single-pass type II membrane protein</topology>
    </subcellularLocation>
</comment>
<name>A0A199UV74_ANACO</name>
<organism evidence="7 8">
    <name type="scientific">Ananas comosus</name>
    <name type="common">Pineapple</name>
    <name type="synonym">Ananas ananas</name>
    <dbReference type="NCBI Taxonomy" id="4615"/>
    <lineage>
        <taxon>Eukaryota</taxon>
        <taxon>Viridiplantae</taxon>
        <taxon>Streptophyta</taxon>
        <taxon>Embryophyta</taxon>
        <taxon>Tracheophyta</taxon>
        <taxon>Spermatophyta</taxon>
        <taxon>Magnoliopsida</taxon>
        <taxon>Liliopsida</taxon>
        <taxon>Poales</taxon>
        <taxon>Bromeliaceae</taxon>
        <taxon>Bromelioideae</taxon>
        <taxon>Ananas</taxon>
    </lineage>
</organism>
<feature type="domain" description="Glycosyltransferase 61 catalytic" evidence="6">
    <location>
        <begin position="469"/>
        <end position="555"/>
    </location>
</feature>
<keyword evidence="4" id="KW-0808">Transferase</keyword>
<evidence type="ECO:0000256" key="5">
    <source>
        <dbReference type="ARBA" id="ARBA00023180"/>
    </source>
</evidence>
<proteinExistence type="predicted"/>
<protein>
    <recommendedName>
        <fullName evidence="6">Glycosyltransferase 61 catalytic domain-containing protein</fullName>
    </recommendedName>
</protein>
<sequence>MAKPLGFALNSPFHPNWVGEFHVPPNPGLSVDLHVVPIARHSGDLHVGVVGDLLEKAKKADLVGVEPQHGAVGAISSMIGFVFNRAYAKGVKKANLVGVEPQRDALGANSSMIGFIFNRASHDERGIKMGKLENEKAKRIENGIYLGPIGYLTFEGNLSWKNRILAFIFKYINVKIGPFNSIQIRLNKEEREPTTKDPFFMRRLLLLKVGVGALRSGADVVALLNSPLLKNSINIMNFLVSLHATSSGLLAGDKMISRHRGNLLTEHAGEPLCDFSGIRSNICEMKGDIKIHGNLSSIIFITSSKIHESYRMKPHARKQDKYALSHVKELSVKSVSANDDTPKCTMKHNIPAIVFSTGGYMGNMFHDFTDVLIPLFITTHRFNGEVQFLVSDYRPWWILKYQPLLKQLSRYETIDFNKENEVHCFNEVIVGLKFHKEMSINPSRTPNGYSMVDFAKLIRRSFTLQRESAINLHENHDKKPRLLIISRRRTRSFMNINEVVQMASELNYEVLVEEAGLNSNLGNFSQVVNSCDVLMGVHGAGLTNLVFLPTNAVVIQVVPLGGLESIAYEDFGVPSIDMKLRYLQYSISEAESSLIEQYPRDHPVFKDPATIRKQGWLALRSTYLINQNVKLDVGRFRGVLLEALDLLHQQVE</sequence>
<evidence type="ECO:0000256" key="1">
    <source>
        <dbReference type="ARBA" id="ARBA00004323"/>
    </source>
</evidence>
<dbReference type="EMBL" id="LSRQ01004810">
    <property type="protein sequence ID" value="OAY68654.1"/>
    <property type="molecule type" value="Genomic_DNA"/>
</dbReference>
<evidence type="ECO:0000256" key="4">
    <source>
        <dbReference type="ARBA" id="ARBA00022679"/>
    </source>
</evidence>
<keyword evidence="3" id="KW-0328">Glycosyltransferase</keyword>
<dbReference type="Pfam" id="PF04577">
    <property type="entry name" value="Glyco_transf_61"/>
    <property type="match status" value="1"/>
</dbReference>
<dbReference type="PANTHER" id="PTHR20961:SF81">
    <property type="entry name" value="GLYCOSYLTRANSFERASE FAMILY 61 PROTEIN"/>
    <property type="match status" value="1"/>
</dbReference>
<dbReference type="PANTHER" id="PTHR20961">
    <property type="entry name" value="GLYCOSYLTRANSFERASE"/>
    <property type="match status" value="1"/>
</dbReference>
<evidence type="ECO:0000313" key="7">
    <source>
        <dbReference type="EMBL" id="OAY68654.1"/>
    </source>
</evidence>
<dbReference type="GO" id="GO:0000139">
    <property type="term" value="C:Golgi membrane"/>
    <property type="evidence" value="ECO:0007669"/>
    <property type="project" value="UniProtKB-SubCell"/>
</dbReference>